<sequence length="78" mass="9062">MLIKEFDRYILDHPEFADKIPNNALVVMQIEGDEEFNAWARLTAQNVAEKDNPIVYIIITELKPVHSRIEKLKLELVA</sequence>
<organism evidence="1 2">
    <name type="scientific">Candidatus Scalindua brodae</name>
    <dbReference type="NCBI Taxonomy" id="237368"/>
    <lineage>
        <taxon>Bacteria</taxon>
        <taxon>Pseudomonadati</taxon>
        <taxon>Planctomycetota</taxon>
        <taxon>Candidatus Brocadiia</taxon>
        <taxon>Candidatus Brocadiales</taxon>
        <taxon>Candidatus Scalinduaceae</taxon>
        <taxon>Candidatus Scalindua</taxon>
    </lineage>
</organism>
<dbReference type="eggNOG" id="ENOG502ZR54">
    <property type="taxonomic scope" value="Bacteria"/>
</dbReference>
<evidence type="ECO:0000313" key="2">
    <source>
        <dbReference type="Proteomes" id="UP000030652"/>
    </source>
</evidence>
<dbReference type="Pfam" id="PF18882">
    <property type="entry name" value="DUF5647"/>
    <property type="match status" value="1"/>
</dbReference>
<reference evidence="1 2" key="1">
    <citation type="submission" date="2014-10" db="EMBL/GenBank/DDBJ databases">
        <title>Draft genome of anammox bacterium scalindua brodae, obtained using differential coverage binning of sequence data from two enrichment reactors.</title>
        <authorList>
            <person name="Speth D.R."/>
            <person name="Russ L."/>
            <person name="Kartal B."/>
            <person name="Op den Camp H.J."/>
            <person name="Dutilh B.E."/>
            <person name="Jetten M.S."/>
        </authorList>
    </citation>
    <scope>NUCLEOTIDE SEQUENCE [LARGE SCALE GENOMIC DNA]</scope>
    <source>
        <strain evidence="1">RU1</strain>
    </source>
</reference>
<dbReference type="InterPro" id="IPR043707">
    <property type="entry name" value="DUF5647"/>
</dbReference>
<protein>
    <submittedName>
        <fullName evidence="1">Uncharacterized protein</fullName>
    </submittedName>
</protein>
<proteinExistence type="predicted"/>
<gene>
    <name evidence="1" type="ORF">SCABRO_03797</name>
</gene>
<evidence type="ECO:0000313" key="1">
    <source>
        <dbReference type="EMBL" id="KHE90414.1"/>
    </source>
</evidence>
<comment type="caution">
    <text evidence="1">The sequence shown here is derived from an EMBL/GenBank/DDBJ whole genome shotgun (WGS) entry which is preliminary data.</text>
</comment>
<dbReference type="Proteomes" id="UP000030652">
    <property type="component" value="Unassembled WGS sequence"/>
</dbReference>
<accession>A0A0B0ECN0</accession>
<name>A0A0B0ECN0_9BACT</name>
<dbReference type="AlphaFoldDB" id="A0A0B0ECN0"/>
<dbReference type="EMBL" id="JRYO01000264">
    <property type="protein sequence ID" value="KHE90414.1"/>
    <property type="molecule type" value="Genomic_DNA"/>
</dbReference>